<keyword evidence="1" id="KW-0175">Coiled coil</keyword>
<proteinExistence type="predicted"/>
<protein>
    <submittedName>
        <fullName evidence="2">Uncharacterized protein</fullName>
    </submittedName>
</protein>
<dbReference type="EMBL" id="KF900963">
    <property type="protein sequence ID" value="AIF13089.1"/>
    <property type="molecule type" value="Genomic_DNA"/>
</dbReference>
<evidence type="ECO:0000313" key="2">
    <source>
        <dbReference type="EMBL" id="AIF13089.1"/>
    </source>
</evidence>
<accession>A0A075HAV9</accession>
<evidence type="ECO:0000256" key="1">
    <source>
        <dbReference type="SAM" id="Coils"/>
    </source>
</evidence>
<organism evidence="2">
    <name type="scientific">uncultured marine thaumarchaeote KM3_59_E10</name>
    <dbReference type="NCBI Taxonomy" id="1456211"/>
    <lineage>
        <taxon>Archaea</taxon>
        <taxon>Nitrososphaerota</taxon>
        <taxon>environmental samples</taxon>
    </lineage>
</organism>
<reference evidence="2" key="1">
    <citation type="journal article" date="2014" name="Genome Biol. Evol.">
        <title>Pangenome evidence for extensive interdomain horizontal transfer affecting lineage core and shell genes in uncultured planktonic thaumarchaeota and euryarchaeota.</title>
        <authorList>
            <person name="Deschamps P."/>
            <person name="Zivanovic Y."/>
            <person name="Moreira D."/>
            <person name="Rodriguez-Valera F."/>
            <person name="Lopez-Garcia P."/>
        </authorList>
    </citation>
    <scope>NUCLEOTIDE SEQUENCE</scope>
</reference>
<dbReference type="AlphaFoldDB" id="A0A075HAV9"/>
<feature type="coiled-coil region" evidence="1">
    <location>
        <begin position="92"/>
        <end position="119"/>
    </location>
</feature>
<sequence length="121" mass="13534">MKKSIFGIYDETTDFSLLTPNALRYPPGANLPSGLINSSMLKQQLSADNAALNPKLQDFTEMYHKMAAGLLNMSSNTLIPPGHPIHSRKNSIAILKDENKKILKENIELKKKLEEKISKKI</sequence>
<name>A0A075HAV9_9ARCH</name>